<reference evidence="1 2" key="1">
    <citation type="submission" date="2018-03" db="EMBL/GenBank/DDBJ databases">
        <title>Chitinolytic properties of Streptosporangium nondiastaticum TBG75A20.</title>
        <authorList>
            <person name="Gayathri V."/>
            <person name="Shiburaj S."/>
        </authorList>
    </citation>
    <scope>NUCLEOTIDE SEQUENCE [LARGE SCALE GENOMIC DNA]</scope>
    <source>
        <strain evidence="1 2">TBG75A20</strain>
    </source>
</reference>
<protein>
    <submittedName>
        <fullName evidence="1">Uncharacterized protein</fullName>
    </submittedName>
</protein>
<proteinExistence type="predicted"/>
<dbReference type="AlphaFoldDB" id="A0A9X7JMJ0"/>
<sequence length="230" mass="24647">MGKTEIPGARARLLGAADAVCASLTSLAERLTPGQVPEFAVSGDPSVDTGTEPPTYQYTVRKRVYVRDARPERDAYEPGLAARAAALLAADGWETTEEIRDPRPGTWGVVVTGLRHDAQIVVSVSPVRDEVMYQGRTPAVALYEHVPHVRPDPVVTPETLRPGYTLCYECDGLGWCPGCEGRGWVLGGRPGWGGGSPDPGRLGRCPECLTERVCPICRGRGSLPFRVPGG</sequence>
<keyword evidence="2" id="KW-1185">Reference proteome</keyword>
<accession>A0A9X7JMJ0</accession>
<gene>
    <name evidence="1" type="ORF">B7P34_23175</name>
</gene>
<organism evidence="1 2">
    <name type="scientific">Streptosporangium nondiastaticum</name>
    <dbReference type="NCBI Taxonomy" id="35764"/>
    <lineage>
        <taxon>Bacteria</taxon>
        <taxon>Bacillati</taxon>
        <taxon>Actinomycetota</taxon>
        <taxon>Actinomycetes</taxon>
        <taxon>Streptosporangiales</taxon>
        <taxon>Streptosporangiaceae</taxon>
        <taxon>Streptosporangium</taxon>
    </lineage>
</organism>
<comment type="caution">
    <text evidence="1">The sequence shown here is derived from an EMBL/GenBank/DDBJ whole genome shotgun (WGS) entry which is preliminary data.</text>
</comment>
<evidence type="ECO:0000313" key="2">
    <source>
        <dbReference type="Proteomes" id="UP000242427"/>
    </source>
</evidence>
<dbReference type="RefSeq" id="WP_106679417.1">
    <property type="nucleotide sequence ID" value="NZ_PXWG01000075.1"/>
</dbReference>
<name>A0A9X7JMJ0_9ACTN</name>
<dbReference type="Proteomes" id="UP000242427">
    <property type="component" value="Unassembled WGS sequence"/>
</dbReference>
<evidence type="ECO:0000313" key="1">
    <source>
        <dbReference type="EMBL" id="PSJ26387.1"/>
    </source>
</evidence>
<dbReference type="EMBL" id="PXWG01000075">
    <property type="protein sequence ID" value="PSJ26387.1"/>
    <property type="molecule type" value="Genomic_DNA"/>
</dbReference>
<dbReference type="OrthoDB" id="4276070at2"/>